<evidence type="ECO:0000256" key="6">
    <source>
        <dbReference type="SAM" id="Phobius"/>
    </source>
</evidence>
<proteinExistence type="predicted"/>
<dbReference type="AlphaFoldDB" id="A0AAU9VTF6"/>
<evidence type="ECO:0000313" key="8">
    <source>
        <dbReference type="EMBL" id="CAH3035948.1"/>
    </source>
</evidence>
<feature type="transmembrane region" description="Helical" evidence="6">
    <location>
        <begin position="103"/>
        <end position="126"/>
    </location>
</feature>
<comment type="caution">
    <text evidence="8">The sequence shown here is derived from an EMBL/GenBank/DDBJ whole genome shotgun (WGS) entry which is preliminary data.</text>
</comment>
<keyword evidence="5 6" id="KW-0472">Membrane</keyword>
<dbReference type="SUPFAM" id="SSF81321">
    <property type="entry name" value="Family A G protein-coupled receptor-like"/>
    <property type="match status" value="2"/>
</dbReference>
<dbReference type="PROSITE" id="PS50262">
    <property type="entry name" value="G_PROTEIN_RECEP_F1_2"/>
    <property type="match status" value="2"/>
</dbReference>
<evidence type="ECO:0000313" key="9">
    <source>
        <dbReference type="Proteomes" id="UP001159428"/>
    </source>
</evidence>
<feature type="transmembrane region" description="Helical" evidence="6">
    <location>
        <begin position="164"/>
        <end position="184"/>
    </location>
</feature>
<feature type="transmembrane region" description="Helical" evidence="6">
    <location>
        <begin position="16"/>
        <end position="46"/>
    </location>
</feature>
<feature type="transmembrane region" description="Helical" evidence="6">
    <location>
        <begin position="637"/>
        <end position="660"/>
    </location>
</feature>
<comment type="subcellular location">
    <subcellularLocation>
        <location evidence="1">Cell membrane</location>
        <topology evidence="1">Multi-pass membrane protein</topology>
    </subcellularLocation>
</comment>
<feature type="transmembrane region" description="Helical" evidence="6">
    <location>
        <begin position="666"/>
        <end position="691"/>
    </location>
</feature>
<name>A0AAU9VTF6_9CNID</name>
<dbReference type="CDD" id="cd00637">
    <property type="entry name" value="7tm_classA_rhodopsin-like"/>
    <property type="match status" value="2"/>
</dbReference>
<dbReference type="Pfam" id="PF00001">
    <property type="entry name" value="7tm_1"/>
    <property type="match status" value="4"/>
</dbReference>
<feature type="domain" description="G-protein coupled receptors family 1 profile" evidence="7">
    <location>
        <begin position="38"/>
        <end position="277"/>
    </location>
</feature>
<sequence length="719" mass="80939">MEINSFSYKYKIYLSIYMYISNISLFIHVIVSYVAVVGNVLIIVALYKVSSLHPPSKLLLACLAFTDLSVGLIAHPLFCVLLFQSERPSSYSGVLIVLNTSFVFSYVSLSTMTAISVDRLLALLLGLRYRQVVTVRRVKISIVALWILYSSVVMMVIYGNRRMALGISSAGFVMCIVISTFCYTKIYRTLRLSQVQVQELSHQGQPNEEGTPLNKERYKKTVSTALWVQITLLACYVPFGLISLFVITASRTPSIVFAWLLSITLLYFNSTLNPLLYCWKMRELRQEMKNVIRKICYSSQLHSCHNLSSLSALQSVSSVHPGIVTIISLLHHFAKCQESSRVFHNRTRFTTIPKQKTKALSTESSKFETHVQNCFSPLSLSPRHVLEMLTVLSLFYVRKNHTEAMENLTEDRKYVATKQMICTSGLGAAASHKILSLTLTVPLSITAILGNILIIIALRKVSSLHPPSKLLLGCLACTDLGVGLISDPLLNGLFLSPERWFGCDAFWILFNTTGFVFAGVSLLTMTAISVDRLLALLLGLRYRQMVTAWRVKVLIIALWLFSTLVAMVAFYSHRLALSIACAALVLCIVISTFCYNKIYRTLRLSQTLVQGQVYPEQPNGEGILLNRARYKKTVSTALWVQMALLACYLPFGFISVYMTAGLHTPSIIFAWALTISLMYFNSTLNPFLYCWKMRELRKEVKNTVNCVMLHEAIENHFSV</sequence>
<feature type="transmembrane region" description="Helical" evidence="6">
    <location>
        <begin position="577"/>
        <end position="595"/>
    </location>
</feature>
<evidence type="ECO:0000256" key="1">
    <source>
        <dbReference type="ARBA" id="ARBA00004651"/>
    </source>
</evidence>
<dbReference type="PANTHER" id="PTHR22750">
    <property type="entry name" value="G-PROTEIN COUPLED RECEPTOR"/>
    <property type="match status" value="1"/>
</dbReference>
<evidence type="ECO:0000256" key="3">
    <source>
        <dbReference type="ARBA" id="ARBA00022692"/>
    </source>
</evidence>
<evidence type="ECO:0000256" key="5">
    <source>
        <dbReference type="ARBA" id="ARBA00023136"/>
    </source>
</evidence>
<feature type="transmembrane region" description="Helical" evidence="6">
    <location>
        <begin position="225"/>
        <end position="249"/>
    </location>
</feature>
<feature type="transmembrane region" description="Helical" evidence="6">
    <location>
        <begin position="551"/>
        <end position="571"/>
    </location>
</feature>
<dbReference type="PRINTS" id="PR00237">
    <property type="entry name" value="GPCRRHODOPSN"/>
</dbReference>
<dbReference type="InterPro" id="IPR017452">
    <property type="entry name" value="GPCR_Rhodpsn_7TM"/>
</dbReference>
<evidence type="ECO:0000259" key="7">
    <source>
        <dbReference type="PROSITE" id="PS50262"/>
    </source>
</evidence>
<dbReference type="SMART" id="SM01381">
    <property type="entry name" value="7TM_GPCR_Srsx"/>
    <property type="match status" value="1"/>
</dbReference>
<organism evidence="8 9">
    <name type="scientific">Pocillopora meandrina</name>
    <dbReference type="NCBI Taxonomy" id="46732"/>
    <lineage>
        <taxon>Eukaryota</taxon>
        <taxon>Metazoa</taxon>
        <taxon>Cnidaria</taxon>
        <taxon>Anthozoa</taxon>
        <taxon>Hexacorallia</taxon>
        <taxon>Scleractinia</taxon>
        <taxon>Astrocoeniina</taxon>
        <taxon>Pocilloporidae</taxon>
        <taxon>Pocillopora</taxon>
    </lineage>
</organism>
<evidence type="ECO:0000256" key="2">
    <source>
        <dbReference type="ARBA" id="ARBA00022475"/>
    </source>
</evidence>
<protein>
    <recommendedName>
        <fullName evidence="7">G-protein coupled receptors family 1 profile domain-containing protein</fullName>
    </recommendedName>
</protein>
<keyword evidence="3 6" id="KW-0812">Transmembrane</keyword>
<keyword evidence="4 6" id="KW-1133">Transmembrane helix</keyword>
<feature type="domain" description="G-protein coupled receptors family 1 profile" evidence="7">
    <location>
        <begin position="450"/>
        <end position="689"/>
    </location>
</feature>
<keyword evidence="9" id="KW-1185">Reference proteome</keyword>
<keyword evidence="2" id="KW-1003">Cell membrane</keyword>
<dbReference type="InterPro" id="IPR000276">
    <property type="entry name" value="GPCR_Rhodpsn"/>
</dbReference>
<feature type="transmembrane region" description="Helical" evidence="6">
    <location>
        <begin position="58"/>
        <end position="83"/>
    </location>
</feature>
<dbReference type="Gene3D" id="1.20.1070.10">
    <property type="entry name" value="Rhodopsin 7-helix transmembrane proteins"/>
    <property type="match status" value="2"/>
</dbReference>
<feature type="transmembrane region" description="Helical" evidence="6">
    <location>
        <begin position="506"/>
        <end position="530"/>
    </location>
</feature>
<feature type="transmembrane region" description="Helical" evidence="6">
    <location>
        <begin position="434"/>
        <end position="458"/>
    </location>
</feature>
<evidence type="ECO:0000256" key="4">
    <source>
        <dbReference type="ARBA" id="ARBA00022989"/>
    </source>
</evidence>
<feature type="transmembrane region" description="Helical" evidence="6">
    <location>
        <begin position="138"/>
        <end position="158"/>
    </location>
</feature>
<gene>
    <name evidence="8" type="ORF">PMEA_00016568</name>
</gene>
<dbReference type="GO" id="GO:0005886">
    <property type="term" value="C:plasma membrane"/>
    <property type="evidence" value="ECO:0007669"/>
    <property type="project" value="UniProtKB-SubCell"/>
</dbReference>
<feature type="transmembrane region" description="Helical" evidence="6">
    <location>
        <begin position="255"/>
        <end position="279"/>
    </location>
</feature>
<dbReference type="GO" id="GO:0004930">
    <property type="term" value="F:G protein-coupled receptor activity"/>
    <property type="evidence" value="ECO:0007669"/>
    <property type="project" value="InterPro"/>
</dbReference>
<dbReference type="Proteomes" id="UP001159428">
    <property type="component" value="Unassembled WGS sequence"/>
</dbReference>
<accession>A0AAU9VTF6</accession>
<reference evidence="8 9" key="1">
    <citation type="submission" date="2022-05" db="EMBL/GenBank/DDBJ databases">
        <authorList>
            <consortium name="Genoscope - CEA"/>
            <person name="William W."/>
        </authorList>
    </citation>
    <scope>NUCLEOTIDE SEQUENCE [LARGE SCALE GENOMIC DNA]</scope>
</reference>
<dbReference type="EMBL" id="CALNXJ010000003">
    <property type="protein sequence ID" value="CAH3035948.1"/>
    <property type="molecule type" value="Genomic_DNA"/>
</dbReference>